<dbReference type="InterPro" id="IPR029058">
    <property type="entry name" value="AB_hydrolase_fold"/>
</dbReference>
<dbReference type="KEGG" id="char:105896039"/>
<reference evidence="6" key="1">
    <citation type="submission" date="2025-08" db="UniProtKB">
        <authorList>
            <consortium name="RefSeq"/>
        </authorList>
    </citation>
    <scope>IDENTIFICATION</scope>
</reference>
<feature type="domain" description="BAAT/Acyl-CoA thioester hydrolase C-terminal" evidence="4">
    <location>
        <begin position="216"/>
        <end position="424"/>
    </location>
</feature>
<dbReference type="InterPro" id="IPR042490">
    <property type="entry name" value="Thio_Ohase/BAAT_N"/>
</dbReference>
<feature type="domain" description="Acyl-CoA thioester hydrolase/bile acid-CoA amino acid N-acetyltransferase" evidence="3">
    <location>
        <begin position="20"/>
        <end position="150"/>
    </location>
</feature>
<accession>A0A6P8F4Z2</accession>
<dbReference type="FunFam" id="3.40.50.1820:FF:000024">
    <property type="entry name" value="acyl-coenzyme A thioesterase 4"/>
    <property type="match status" value="1"/>
</dbReference>
<evidence type="ECO:0000256" key="2">
    <source>
        <dbReference type="PIRSR" id="PIRSR016521-1"/>
    </source>
</evidence>
<dbReference type="Pfam" id="PF08840">
    <property type="entry name" value="BAAT_C"/>
    <property type="match status" value="1"/>
</dbReference>
<organism evidence="5 6">
    <name type="scientific">Clupea harengus</name>
    <name type="common">Atlantic herring</name>
    <dbReference type="NCBI Taxonomy" id="7950"/>
    <lineage>
        <taxon>Eukaryota</taxon>
        <taxon>Metazoa</taxon>
        <taxon>Chordata</taxon>
        <taxon>Craniata</taxon>
        <taxon>Vertebrata</taxon>
        <taxon>Euteleostomi</taxon>
        <taxon>Actinopterygii</taxon>
        <taxon>Neopterygii</taxon>
        <taxon>Teleostei</taxon>
        <taxon>Clupei</taxon>
        <taxon>Clupeiformes</taxon>
        <taxon>Clupeoidei</taxon>
        <taxon>Clupeidae</taxon>
        <taxon>Clupea</taxon>
    </lineage>
</organism>
<dbReference type="PANTHER" id="PTHR10824:SF36">
    <property type="entry name" value="ACYL-COA THIOESTERASE 17-RELATED"/>
    <property type="match status" value="1"/>
</dbReference>
<name>A0A6P8F4Z2_CLUHA</name>
<comment type="similarity">
    <text evidence="1">Belongs to the C/M/P thioester hydrolase family.</text>
</comment>
<dbReference type="Proteomes" id="UP000515152">
    <property type="component" value="Chromosome 3"/>
</dbReference>
<keyword evidence="5" id="KW-1185">Reference proteome</keyword>
<evidence type="ECO:0000259" key="4">
    <source>
        <dbReference type="Pfam" id="PF08840"/>
    </source>
</evidence>
<dbReference type="FunFam" id="2.60.40.2240:FF:000002">
    <property type="entry name" value="Acyl-CoA thioesterase 18"/>
    <property type="match status" value="1"/>
</dbReference>
<dbReference type="Gene3D" id="2.60.40.2240">
    <property type="entry name" value="Acyl-CoA thioester hydrolase/BAAT N-terminal domain"/>
    <property type="match status" value="1"/>
</dbReference>
<protein>
    <submittedName>
        <fullName evidence="6">Acyl-CoA thioesterase 19</fullName>
    </submittedName>
</protein>
<dbReference type="GO" id="GO:0047617">
    <property type="term" value="F:fatty acyl-CoA hydrolase activity"/>
    <property type="evidence" value="ECO:0007669"/>
    <property type="project" value="TreeGrafter"/>
</dbReference>
<dbReference type="Gene3D" id="3.40.50.1820">
    <property type="entry name" value="alpha/beta hydrolase"/>
    <property type="match status" value="1"/>
</dbReference>
<dbReference type="SUPFAM" id="SSF53474">
    <property type="entry name" value="alpha/beta-Hydrolases"/>
    <property type="match status" value="1"/>
</dbReference>
<dbReference type="InterPro" id="IPR006862">
    <property type="entry name" value="Thio_Ohase/aa_AcTrfase"/>
</dbReference>
<gene>
    <name evidence="6" type="primary">acot19</name>
</gene>
<evidence type="ECO:0000259" key="3">
    <source>
        <dbReference type="Pfam" id="PF04775"/>
    </source>
</evidence>
<feature type="active site" description="Charge relay system" evidence="2">
    <location>
        <position position="369"/>
    </location>
</feature>
<dbReference type="Pfam" id="PF04775">
    <property type="entry name" value="Bile_Hydr_Trans"/>
    <property type="match status" value="1"/>
</dbReference>
<dbReference type="AlphaFoldDB" id="A0A6P8F4Z2"/>
<evidence type="ECO:0000313" key="6">
    <source>
        <dbReference type="RefSeq" id="XP_031419984.1"/>
    </source>
</evidence>
<dbReference type="PANTHER" id="PTHR10824">
    <property type="entry name" value="ACYL-COENZYME A THIOESTERASE-RELATED"/>
    <property type="match status" value="1"/>
</dbReference>
<evidence type="ECO:0000313" key="5">
    <source>
        <dbReference type="Proteomes" id="UP000515152"/>
    </source>
</evidence>
<dbReference type="OrthoDB" id="6347013at2759"/>
<dbReference type="PIRSF" id="PIRSF016521">
    <property type="entry name" value="Acyl-CoA_hydro"/>
    <property type="match status" value="1"/>
</dbReference>
<feature type="active site" description="Charge relay system" evidence="2">
    <location>
        <position position="242"/>
    </location>
</feature>
<dbReference type="InterPro" id="IPR014940">
    <property type="entry name" value="BAAT_C"/>
</dbReference>
<dbReference type="RefSeq" id="XP_031419984.1">
    <property type="nucleotide sequence ID" value="XM_031564124.2"/>
</dbReference>
<dbReference type="CTD" id="492778"/>
<dbReference type="InterPro" id="IPR016662">
    <property type="entry name" value="Acyl-CoA_thioEstase_long-chain"/>
</dbReference>
<dbReference type="GO" id="GO:0006631">
    <property type="term" value="P:fatty acid metabolic process"/>
    <property type="evidence" value="ECO:0007669"/>
    <property type="project" value="TreeGrafter"/>
</dbReference>
<sequence>MAGKEPCPLIVVRPSRCIVDEKFLVLVQNLPPGLAVTVHALIHSEDDDFWEAFGHYISDDRGCVNVAKDASIGGSYDGVEPMGLLWSMKPIPGSRPGLRLRKKEVHTPLVVNISVYQGHMNERFKDTRALACAVAERWYMAPGVQRVGITTNGLKGTLFLPPGAGPFPGLLDLWGGGGGLVEYRSALLASHGYVSLALDYMTPKTSGNGTQHVGNDYFEAAFRLLQEHPQVCGDRIAMLGLSFGTSVALGMAVYSPVIKPKCLVSVSGSHVMPVNGSLSDVFAEIKKNAHNTRHDEENRIIWRDLLLPIPDDPSKKVDVGRIQCPVLLLVGEDDQNWPASESAEDMRQMMEKAGNSHLLTIASYPGTGHLIEPPYSPHIRASNFMVAQARTKVIVLWGGQTVPHSKAQEDAWQKTLVFLEDHLYGTKHRCPRPQN</sequence>
<feature type="active site" description="Charge relay system" evidence="2">
    <location>
        <position position="334"/>
    </location>
</feature>
<dbReference type="GO" id="GO:0006637">
    <property type="term" value="P:acyl-CoA metabolic process"/>
    <property type="evidence" value="ECO:0007669"/>
    <property type="project" value="InterPro"/>
</dbReference>
<evidence type="ECO:0000256" key="1">
    <source>
        <dbReference type="ARBA" id="ARBA00006538"/>
    </source>
</evidence>
<proteinExistence type="inferred from homology"/>
<dbReference type="GeneID" id="105896039"/>